<sequence length="200" mass="22973">MIAANSYSASLTREQFLFKETRIVAQLMDTGLDEAAIYEKIKKENLFQLPTEKSVRSLIRPCVRRLKGIEDKQAIHIIATQMVQTARQLCLYAMMKDSRLVADFMVTVVGEKFRQHNPNFSRSDVNIFFLHLTEQNEQVAAWSDSTVGRIGSVLMNILVQNEYLENPRAKKLQPISLSSQVAEIIKRNHDEWMLPAFNVN</sequence>
<name>A0A5D6WKW4_9FIRM</name>
<dbReference type="InterPro" id="IPR023137">
    <property type="entry name" value="BrxA_sf"/>
</dbReference>
<dbReference type="Gene3D" id="1.10.3540.10">
    <property type="entry name" value="uncharacterized protein from magnetospirillum magneticum domain"/>
    <property type="match status" value="1"/>
</dbReference>
<organism evidence="1 2">
    <name type="scientific">Selenomonas caprae</name>
    <dbReference type="NCBI Taxonomy" id="2606905"/>
    <lineage>
        <taxon>Bacteria</taxon>
        <taxon>Bacillati</taxon>
        <taxon>Bacillota</taxon>
        <taxon>Negativicutes</taxon>
        <taxon>Selenomonadales</taxon>
        <taxon>Selenomonadaceae</taxon>
        <taxon>Selenomonas</taxon>
    </lineage>
</organism>
<dbReference type="Proteomes" id="UP000322783">
    <property type="component" value="Unassembled WGS sequence"/>
</dbReference>
<accession>A0A5D6WKW4</accession>
<protein>
    <submittedName>
        <fullName evidence="1">DUF1819 family protein</fullName>
    </submittedName>
</protein>
<keyword evidence="2" id="KW-1185">Reference proteome</keyword>
<evidence type="ECO:0000313" key="2">
    <source>
        <dbReference type="Proteomes" id="UP000322783"/>
    </source>
</evidence>
<dbReference type="EMBL" id="VTOZ01000014">
    <property type="protein sequence ID" value="TYZ28543.1"/>
    <property type="molecule type" value="Genomic_DNA"/>
</dbReference>
<dbReference type="AlphaFoldDB" id="A0A5D6WKW4"/>
<dbReference type="RefSeq" id="WP_149189170.1">
    <property type="nucleotide sequence ID" value="NZ_VTOZ01000014.1"/>
</dbReference>
<dbReference type="InterPro" id="IPR014948">
    <property type="entry name" value="BrxA"/>
</dbReference>
<evidence type="ECO:0000313" key="1">
    <source>
        <dbReference type="EMBL" id="TYZ28543.1"/>
    </source>
</evidence>
<dbReference type="Pfam" id="PF08849">
    <property type="entry name" value="BrxA"/>
    <property type="match status" value="1"/>
</dbReference>
<comment type="caution">
    <text evidence="1">The sequence shown here is derived from an EMBL/GenBank/DDBJ whole genome shotgun (WGS) entry which is preliminary data.</text>
</comment>
<reference evidence="1 2" key="1">
    <citation type="submission" date="2019-08" db="EMBL/GenBank/DDBJ databases">
        <title>Selenomonas sp. mPRGC5 and Selenomonas sp. mPRGC8 isolated from ruminal fluid of dairy goat (Capra hircus).</title>
        <authorList>
            <person name="Poothong S."/>
            <person name="Nuengjamnong C."/>
            <person name="Tanasupawat S."/>
        </authorList>
    </citation>
    <scope>NUCLEOTIDE SEQUENCE [LARGE SCALE GENOMIC DNA]</scope>
    <source>
        <strain evidence="2">mPRGC8</strain>
    </source>
</reference>
<gene>
    <name evidence="1" type="ORF">FZ041_07815</name>
</gene>
<proteinExistence type="predicted"/>